<dbReference type="Proteomes" id="UP000221538">
    <property type="component" value="Unassembled WGS sequence"/>
</dbReference>
<organism evidence="4 5">
    <name type="scientific">Sphingobium fuliginis (strain ATCC 27551)</name>
    <dbReference type="NCBI Taxonomy" id="336203"/>
    <lineage>
        <taxon>Bacteria</taxon>
        <taxon>Pseudomonadati</taxon>
        <taxon>Pseudomonadota</taxon>
        <taxon>Alphaproteobacteria</taxon>
        <taxon>Sphingomonadales</taxon>
        <taxon>Sphingomonadaceae</taxon>
        <taxon>Sphingobium</taxon>
    </lineage>
</organism>
<dbReference type="SUPFAM" id="SSF46689">
    <property type="entry name" value="Homeodomain-like"/>
    <property type="match status" value="1"/>
</dbReference>
<name>A0A292ZM95_SPHSA</name>
<reference evidence="4 5" key="1">
    <citation type="journal article" date="2013" name="Biodegradation">
        <title>Occurrence of 4-tert-butylphenol (4-t-BP) biodegradation in an aquatic sample caused by the presence of Spirodela polyrrhiza and isolation of a 4-t-BP-utilizing bacterium.</title>
        <authorList>
            <person name="Ogata Y."/>
            <person name="Toyama T."/>
            <person name="Yu N."/>
            <person name="Wang X."/>
            <person name="Sei K."/>
            <person name="Ike M."/>
        </authorList>
    </citation>
    <scope>NUCLEOTIDE SEQUENCE [LARGE SCALE GENOMIC DNA]</scope>
    <source>
        <strain evidence="4 5">OMI</strain>
    </source>
</reference>
<dbReference type="Gene3D" id="1.10.10.60">
    <property type="entry name" value="Homeodomain-like"/>
    <property type="match status" value="1"/>
</dbReference>
<accession>A0A292ZM95</accession>
<dbReference type="Pfam" id="PF12833">
    <property type="entry name" value="HTH_18"/>
    <property type="match status" value="1"/>
</dbReference>
<sequence>MLRRFLKATGLITTDYCQRLRVASAQELLRSSVLPIDPIAWEVGYADTSSFRRLLRASSG</sequence>
<dbReference type="InterPro" id="IPR018060">
    <property type="entry name" value="HTH_AraC"/>
</dbReference>
<dbReference type="GO" id="GO:0003700">
    <property type="term" value="F:DNA-binding transcription factor activity"/>
    <property type="evidence" value="ECO:0007669"/>
    <property type="project" value="InterPro"/>
</dbReference>
<dbReference type="PROSITE" id="PS01124">
    <property type="entry name" value="HTH_ARAC_FAMILY_2"/>
    <property type="match status" value="1"/>
</dbReference>
<keyword evidence="2" id="KW-0804">Transcription</keyword>
<dbReference type="EMBL" id="BEWI01000032">
    <property type="protein sequence ID" value="GAY24094.1"/>
    <property type="molecule type" value="Genomic_DNA"/>
</dbReference>
<evidence type="ECO:0000256" key="2">
    <source>
        <dbReference type="ARBA" id="ARBA00023163"/>
    </source>
</evidence>
<evidence type="ECO:0000259" key="3">
    <source>
        <dbReference type="PROSITE" id="PS01124"/>
    </source>
</evidence>
<reference evidence="4 5" key="2">
    <citation type="journal article" date="2013" name="Environ. Sci. Technol.">
        <title>The 4-tert-butylphenol-utilizing bacterium Sphingobium fuliginis OMI can degrade bisphenols via phenolic ring hydroxylation and meta-cleavage pathway.</title>
        <authorList>
            <person name="Ogata Y."/>
            <person name="Goda S."/>
            <person name="Toyama T."/>
            <person name="Sei K."/>
            <person name="Ike M."/>
        </authorList>
    </citation>
    <scope>NUCLEOTIDE SEQUENCE [LARGE SCALE GENOMIC DNA]</scope>
    <source>
        <strain evidence="4 5">OMI</strain>
    </source>
</reference>
<proteinExistence type="predicted"/>
<evidence type="ECO:0000313" key="4">
    <source>
        <dbReference type="EMBL" id="GAY24094.1"/>
    </source>
</evidence>
<dbReference type="InterPro" id="IPR009057">
    <property type="entry name" value="Homeodomain-like_sf"/>
</dbReference>
<protein>
    <recommendedName>
        <fullName evidence="3">HTH araC/xylS-type domain-containing protein</fullName>
    </recommendedName>
</protein>
<dbReference type="GO" id="GO:0043565">
    <property type="term" value="F:sequence-specific DNA binding"/>
    <property type="evidence" value="ECO:0007669"/>
    <property type="project" value="InterPro"/>
</dbReference>
<gene>
    <name evidence="4" type="ORF">SFOMI_4672</name>
</gene>
<evidence type="ECO:0000313" key="5">
    <source>
        <dbReference type="Proteomes" id="UP000221538"/>
    </source>
</evidence>
<evidence type="ECO:0000256" key="1">
    <source>
        <dbReference type="ARBA" id="ARBA00023015"/>
    </source>
</evidence>
<dbReference type="AlphaFoldDB" id="A0A292ZM95"/>
<comment type="caution">
    <text evidence="4">The sequence shown here is derived from an EMBL/GenBank/DDBJ whole genome shotgun (WGS) entry which is preliminary data.</text>
</comment>
<feature type="domain" description="HTH araC/xylS-type" evidence="3">
    <location>
        <begin position="1"/>
        <end position="60"/>
    </location>
</feature>
<keyword evidence="1" id="KW-0805">Transcription regulation</keyword>